<sequence length="106" mass="11470">MEHIAALLLVISCSQDLSGCREIPAPTPLFEVYEDCQAALPKAVSMLAPQHPRILAKCLEVDPALEDEYNQLTWNVLPNGMLDASLSVSSVVAVSEPAQPGEVYLH</sequence>
<keyword evidence="2" id="KW-1185">Reference proteome</keyword>
<gene>
    <name evidence="1" type="ORF">GGQ99_002222</name>
</gene>
<evidence type="ECO:0008006" key="3">
    <source>
        <dbReference type="Google" id="ProtNLM"/>
    </source>
</evidence>
<evidence type="ECO:0000313" key="1">
    <source>
        <dbReference type="EMBL" id="MBB4650467.1"/>
    </source>
</evidence>
<dbReference type="RefSeq" id="WP_183262563.1">
    <property type="nucleotide sequence ID" value="NZ_BAAAVZ010000002.1"/>
</dbReference>
<organism evidence="1 2">
    <name type="scientific">Aminobacter niigataensis</name>
    <dbReference type="NCBI Taxonomy" id="83265"/>
    <lineage>
        <taxon>Bacteria</taxon>
        <taxon>Pseudomonadati</taxon>
        <taxon>Pseudomonadota</taxon>
        <taxon>Alphaproteobacteria</taxon>
        <taxon>Hyphomicrobiales</taxon>
        <taxon>Phyllobacteriaceae</taxon>
        <taxon>Aminobacter</taxon>
    </lineage>
</organism>
<comment type="caution">
    <text evidence="1">The sequence shown here is derived from an EMBL/GenBank/DDBJ whole genome shotgun (WGS) entry which is preliminary data.</text>
</comment>
<dbReference type="Proteomes" id="UP000539538">
    <property type="component" value="Unassembled WGS sequence"/>
</dbReference>
<protein>
    <recommendedName>
        <fullName evidence="3">Secreted protein</fullName>
    </recommendedName>
</protein>
<proteinExistence type="predicted"/>
<evidence type="ECO:0000313" key="2">
    <source>
        <dbReference type="Proteomes" id="UP000539538"/>
    </source>
</evidence>
<accession>A0ABR6L0Y3</accession>
<reference evidence="1 2" key="1">
    <citation type="submission" date="2020-08" db="EMBL/GenBank/DDBJ databases">
        <title>Genomic Encyclopedia of Type Strains, Phase IV (KMG-IV): sequencing the most valuable type-strain genomes for metagenomic binning, comparative biology and taxonomic classification.</title>
        <authorList>
            <person name="Goeker M."/>
        </authorList>
    </citation>
    <scope>NUCLEOTIDE SEQUENCE [LARGE SCALE GENOMIC DNA]</scope>
    <source>
        <strain evidence="1 2">DSM 7050</strain>
    </source>
</reference>
<dbReference type="EMBL" id="JACHOT010000002">
    <property type="protein sequence ID" value="MBB4650467.1"/>
    <property type="molecule type" value="Genomic_DNA"/>
</dbReference>
<name>A0ABR6L0Y3_9HYPH</name>